<evidence type="ECO:0000256" key="1">
    <source>
        <dbReference type="SAM" id="SignalP"/>
    </source>
</evidence>
<dbReference type="Proteomes" id="UP000241074">
    <property type="component" value="Chromosome"/>
</dbReference>
<dbReference type="EMBL" id="CP027860">
    <property type="protein sequence ID" value="AVP98736.1"/>
    <property type="molecule type" value="Genomic_DNA"/>
</dbReference>
<evidence type="ECO:0000313" key="2">
    <source>
        <dbReference type="EMBL" id="AVP98736.1"/>
    </source>
</evidence>
<name>A0A2P1PV57_9GAMM</name>
<reference evidence="2 3" key="1">
    <citation type="submission" date="2018-03" db="EMBL/GenBank/DDBJ databases">
        <title>Ahniella affigens gen. nov., sp. nov., a gammaproteobacterium isolated from sandy soil near a stream.</title>
        <authorList>
            <person name="Ko Y."/>
            <person name="Kim J.-H."/>
        </authorList>
    </citation>
    <scope>NUCLEOTIDE SEQUENCE [LARGE SCALE GENOMIC DNA]</scope>
    <source>
        <strain evidence="2 3">D13</strain>
    </source>
</reference>
<dbReference type="KEGG" id="xba:C7S18_16750"/>
<sequence>MKRKLLAVLCLYLCAQASALAWMQTSDDAGAKANPVRHYEAVIADIRVNLEPGGKYAYVPQNDRPAVEEQLGIISSILAKVDSIDELNQRRKIRLFNAQEKLNGLLLQSEDNREHCQATKLTGTHMTKTVCLTNKQREEAEETRRRFTNSYVHGFGSPNG</sequence>
<dbReference type="RefSeq" id="WP_106892656.1">
    <property type="nucleotide sequence ID" value="NZ_CP027860.1"/>
</dbReference>
<gene>
    <name evidence="2" type="ORF">C7S18_16750</name>
</gene>
<reference evidence="2 3" key="2">
    <citation type="submission" date="2018-03" db="EMBL/GenBank/DDBJ databases">
        <authorList>
            <person name="Keele B.F."/>
        </authorList>
    </citation>
    <scope>NUCLEOTIDE SEQUENCE [LARGE SCALE GENOMIC DNA]</scope>
    <source>
        <strain evidence="2 3">D13</strain>
    </source>
</reference>
<keyword evidence="1" id="KW-0732">Signal</keyword>
<keyword evidence="3" id="KW-1185">Reference proteome</keyword>
<dbReference type="OrthoDB" id="5956489at2"/>
<organism evidence="2 3">
    <name type="scientific">Ahniella affigens</name>
    <dbReference type="NCBI Taxonomy" id="2021234"/>
    <lineage>
        <taxon>Bacteria</taxon>
        <taxon>Pseudomonadati</taxon>
        <taxon>Pseudomonadota</taxon>
        <taxon>Gammaproteobacteria</taxon>
        <taxon>Lysobacterales</taxon>
        <taxon>Rhodanobacteraceae</taxon>
        <taxon>Ahniella</taxon>
    </lineage>
</organism>
<protein>
    <submittedName>
        <fullName evidence="2">Uncharacterized protein</fullName>
    </submittedName>
</protein>
<accession>A0A2P1PV57</accession>
<feature type="chain" id="PRO_5015163295" evidence="1">
    <location>
        <begin position="22"/>
        <end position="160"/>
    </location>
</feature>
<proteinExistence type="predicted"/>
<feature type="signal peptide" evidence="1">
    <location>
        <begin position="1"/>
        <end position="21"/>
    </location>
</feature>
<dbReference type="AlphaFoldDB" id="A0A2P1PV57"/>
<evidence type="ECO:0000313" key="3">
    <source>
        <dbReference type="Proteomes" id="UP000241074"/>
    </source>
</evidence>